<feature type="region of interest" description="Disordered" evidence="1">
    <location>
        <begin position="383"/>
        <end position="408"/>
    </location>
</feature>
<feature type="region of interest" description="Disordered" evidence="1">
    <location>
        <begin position="134"/>
        <end position="164"/>
    </location>
</feature>
<feature type="region of interest" description="Disordered" evidence="1">
    <location>
        <begin position="232"/>
        <end position="251"/>
    </location>
</feature>
<evidence type="ECO:0000313" key="2">
    <source>
        <dbReference type="EMBL" id="KHJ99955.1"/>
    </source>
</evidence>
<feature type="compositionally biased region" description="Low complexity" evidence="1">
    <location>
        <begin position="139"/>
        <end position="156"/>
    </location>
</feature>
<organism evidence="2 3">
    <name type="scientific">Oesophagostomum dentatum</name>
    <name type="common">Nodular worm</name>
    <dbReference type="NCBI Taxonomy" id="61180"/>
    <lineage>
        <taxon>Eukaryota</taxon>
        <taxon>Metazoa</taxon>
        <taxon>Ecdysozoa</taxon>
        <taxon>Nematoda</taxon>
        <taxon>Chromadorea</taxon>
        <taxon>Rhabditida</taxon>
        <taxon>Rhabditina</taxon>
        <taxon>Rhabditomorpha</taxon>
        <taxon>Strongyloidea</taxon>
        <taxon>Strongylidae</taxon>
        <taxon>Oesophagostomum</taxon>
    </lineage>
</organism>
<dbReference type="EMBL" id="KN549200">
    <property type="protein sequence ID" value="KHJ99955.1"/>
    <property type="molecule type" value="Genomic_DNA"/>
</dbReference>
<keyword evidence="3" id="KW-1185">Reference proteome</keyword>
<dbReference type="OrthoDB" id="5838109at2759"/>
<evidence type="ECO:0000256" key="1">
    <source>
        <dbReference type="SAM" id="MobiDB-lite"/>
    </source>
</evidence>
<feature type="region of interest" description="Disordered" evidence="1">
    <location>
        <begin position="30"/>
        <end position="71"/>
    </location>
</feature>
<reference evidence="2 3" key="1">
    <citation type="submission" date="2014-03" db="EMBL/GenBank/DDBJ databases">
        <title>Draft genome of the hookworm Oesophagostomum dentatum.</title>
        <authorList>
            <person name="Mitreva M."/>
        </authorList>
    </citation>
    <scope>NUCLEOTIDE SEQUENCE [LARGE SCALE GENOMIC DNA]</scope>
    <source>
        <strain evidence="2 3">OD-Hann</strain>
    </source>
</reference>
<dbReference type="AlphaFoldDB" id="A0A0B1TWU4"/>
<feature type="compositionally biased region" description="Basic and acidic residues" evidence="1">
    <location>
        <begin position="383"/>
        <end position="399"/>
    </location>
</feature>
<feature type="compositionally biased region" description="Polar residues" evidence="1">
    <location>
        <begin position="458"/>
        <end position="469"/>
    </location>
</feature>
<name>A0A0B1TWU4_OESDE</name>
<feature type="region of interest" description="Disordered" evidence="1">
    <location>
        <begin position="437"/>
        <end position="501"/>
    </location>
</feature>
<accession>A0A0B1TWU4</accession>
<protein>
    <submittedName>
        <fullName evidence="2">Uncharacterized protein</fullName>
    </submittedName>
</protein>
<evidence type="ECO:0000313" key="3">
    <source>
        <dbReference type="Proteomes" id="UP000053660"/>
    </source>
</evidence>
<gene>
    <name evidence="2" type="ORF">OESDEN_00018</name>
</gene>
<dbReference type="Proteomes" id="UP000053660">
    <property type="component" value="Unassembled WGS sequence"/>
</dbReference>
<proteinExistence type="predicted"/>
<feature type="region of interest" description="Disordered" evidence="1">
    <location>
        <begin position="1"/>
        <end position="20"/>
    </location>
</feature>
<sequence length="685" mass="77671">METYGIDPYRPETWPEPSVDRYSDRCCQLERPPSKQLRRSLSERDLSNLRPHSAEPFNYYGSAEQLPTEKKKKRRKSFSFRVFNEELEYGPGIVERLKAKFHRLSGLVSRDAKVSPHATGKRCPSMDDILSSAEEEPLRTTTALSARSSTPLSPLSKRQSQSTGDMLDAVDERRTFLVHRTINLQPDEYPDTKSISALRRKFEINVHRRPSQNLRHVKNQVLSTYEPRIRPTSIDLSHQPSPIPFNKDVPPPRLRLAEAPARSTPSPTTEYIGHTVSMLIPDRNEVEAPKMLPLRITPVAEKIISPVTSPQSFAMFGSRPEAAQNDYRKPFRVLEVLNHASNAKVHENNNDDEPEFIKIGRRLRKNSVHLEDLEHLREFAKERFEASREEPVRAPEPDAQRGATRRVPFIRRNAEIPKLSSQASIVTDDFYKDTRVEIEPPSRSLDMMSPPDPDSARQRTSPSIDSNPTVFVRTDDIPQAVDASPPPEEPRPPQEMELIDGSSDYAPRDRILDMRPSPVPLLSSPQILPHNSDDSGVMEMQRILNRFRKTRDERHTEATKIIESPEMIAHPEQAQPNQPQQRPFVHAIVGVRPSTAPADRPLFIHRAMNLSRPNVVNISVKSEVSAIHNRKCLFGSALECQATAPFLPALYAEPLINHQPFFSSFLTSKSDTAKVAAFSVICHGL</sequence>